<dbReference type="Pfam" id="PF04326">
    <property type="entry name" value="SLFN_AlbA_2"/>
    <property type="match status" value="1"/>
</dbReference>
<evidence type="ECO:0000313" key="2">
    <source>
        <dbReference type="EMBL" id="SDL04509.1"/>
    </source>
</evidence>
<dbReference type="Proteomes" id="UP000198510">
    <property type="component" value="Unassembled WGS sequence"/>
</dbReference>
<name>A0A1G9GV03_9BACT</name>
<dbReference type="Gene3D" id="3.30.950.30">
    <property type="entry name" value="Schlafen, AAA domain"/>
    <property type="match status" value="1"/>
</dbReference>
<proteinExistence type="predicted"/>
<protein>
    <submittedName>
        <fullName evidence="2">Putative DNA-binding domain-containing protein</fullName>
    </submittedName>
</protein>
<dbReference type="PANTHER" id="PTHR30595:SF6">
    <property type="entry name" value="SCHLAFEN ALBA-2 DOMAIN-CONTAINING PROTEIN"/>
    <property type="match status" value="1"/>
</dbReference>
<reference evidence="2 3" key="1">
    <citation type="submission" date="2016-10" db="EMBL/GenBank/DDBJ databases">
        <authorList>
            <person name="de Groot N.N."/>
        </authorList>
    </citation>
    <scope>NUCLEOTIDE SEQUENCE [LARGE SCALE GENOMIC DNA]</scope>
    <source>
        <strain evidence="2 3">DSM 25186</strain>
    </source>
</reference>
<gene>
    <name evidence="2" type="ORF">SAMN05421823_104226</name>
</gene>
<keyword evidence="3" id="KW-1185">Reference proteome</keyword>
<sequence length="218" mass="24434">MTSIAVTFRELKKLVEQGEGARLEFKRKAAHPDKIMKEVVAFANTDGGTLVIGVDDNGTIPGVSALEEEEFVLEKAIEKYCYPAIAYSIERVVLSDRAGVLLFHILPGTEKPYAVRNNLQEEGGKAYVRVRDRSVQASREVRQILRQQKKDKSFRFGFGDKEKALMQYLDLHQSITLSQFAQVAAIPRSIASRTLVLLTLAGVLRIVPDEGEDHYRLT</sequence>
<evidence type="ECO:0000313" key="3">
    <source>
        <dbReference type="Proteomes" id="UP000198510"/>
    </source>
</evidence>
<dbReference type="GO" id="GO:0003677">
    <property type="term" value="F:DNA binding"/>
    <property type="evidence" value="ECO:0007669"/>
    <property type="project" value="UniProtKB-KW"/>
</dbReference>
<feature type="domain" description="Schlafen AlbA-2" evidence="1">
    <location>
        <begin position="19"/>
        <end position="137"/>
    </location>
</feature>
<dbReference type="STRING" id="1075417.SAMN05421823_104226"/>
<dbReference type="InterPro" id="IPR038461">
    <property type="entry name" value="Schlafen_AlbA_2_dom_sf"/>
</dbReference>
<dbReference type="EMBL" id="FNFO01000004">
    <property type="protein sequence ID" value="SDL04509.1"/>
    <property type="molecule type" value="Genomic_DNA"/>
</dbReference>
<dbReference type="PANTHER" id="PTHR30595">
    <property type="entry name" value="GLPR-RELATED TRANSCRIPTIONAL REPRESSOR"/>
    <property type="match status" value="1"/>
</dbReference>
<evidence type="ECO:0000259" key="1">
    <source>
        <dbReference type="Pfam" id="PF04326"/>
    </source>
</evidence>
<organism evidence="2 3">
    <name type="scientific">Catalinimonas alkaloidigena</name>
    <dbReference type="NCBI Taxonomy" id="1075417"/>
    <lineage>
        <taxon>Bacteria</taxon>
        <taxon>Pseudomonadati</taxon>
        <taxon>Bacteroidota</taxon>
        <taxon>Cytophagia</taxon>
        <taxon>Cytophagales</taxon>
        <taxon>Catalimonadaceae</taxon>
        <taxon>Catalinimonas</taxon>
    </lineage>
</organism>
<dbReference type="InterPro" id="IPR007421">
    <property type="entry name" value="Schlafen_AlbA_2_dom"/>
</dbReference>
<keyword evidence="2" id="KW-0238">DNA-binding</keyword>
<dbReference type="AlphaFoldDB" id="A0A1G9GV03"/>
<accession>A0A1G9GV03</accession>